<reference evidence="2 3" key="1">
    <citation type="journal article" date="2012" name="Science">
        <title>The Paleozoic origin of enzymatic lignin decomposition reconstructed from 31 fungal genomes.</title>
        <authorList>
            <person name="Floudas D."/>
            <person name="Binder M."/>
            <person name="Riley R."/>
            <person name="Barry K."/>
            <person name="Blanchette R.A."/>
            <person name="Henrissat B."/>
            <person name="Martinez A.T."/>
            <person name="Otillar R."/>
            <person name="Spatafora J.W."/>
            <person name="Yadav J.S."/>
            <person name="Aerts A."/>
            <person name="Benoit I."/>
            <person name="Boyd A."/>
            <person name="Carlson A."/>
            <person name="Copeland A."/>
            <person name="Coutinho P.M."/>
            <person name="de Vries R.P."/>
            <person name="Ferreira P."/>
            <person name="Findley K."/>
            <person name="Foster B."/>
            <person name="Gaskell J."/>
            <person name="Glotzer D."/>
            <person name="Gorecki P."/>
            <person name="Heitman J."/>
            <person name="Hesse C."/>
            <person name="Hori C."/>
            <person name="Igarashi K."/>
            <person name="Jurgens J.A."/>
            <person name="Kallen N."/>
            <person name="Kersten P."/>
            <person name="Kohler A."/>
            <person name="Kuees U."/>
            <person name="Kumar T.K.A."/>
            <person name="Kuo A."/>
            <person name="LaButti K."/>
            <person name="Larrondo L.F."/>
            <person name="Lindquist E."/>
            <person name="Ling A."/>
            <person name="Lombard V."/>
            <person name="Lucas S."/>
            <person name="Lundell T."/>
            <person name="Martin R."/>
            <person name="McLaughlin D.J."/>
            <person name="Morgenstern I."/>
            <person name="Morin E."/>
            <person name="Murat C."/>
            <person name="Nagy L.G."/>
            <person name="Nolan M."/>
            <person name="Ohm R.A."/>
            <person name="Patyshakuliyeva A."/>
            <person name="Rokas A."/>
            <person name="Ruiz-Duenas F.J."/>
            <person name="Sabat G."/>
            <person name="Salamov A."/>
            <person name="Samejima M."/>
            <person name="Schmutz J."/>
            <person name="Slot J.C."/>
            <person name="St John F."/>
            <person name="Stenlid J."/>
            <person name="Sun H."/>
            <person name="Sun S."/>
            <person name="Syed K."/>
            <person name="Tsang A."/>
            <person name="Wiebenga A."/>
            <person name="Young D."/>
            <person name="Pisabarro A."/>
            <person name="Eastwood D.C."/>
            <person name="Martin F."/>
            <person name="Cullen D."/>
            <person name="Grigoriev I.V."/>
            <person name="Hibbett D.S."/>
        </authorList>
    </citation>
    <scope>NUCLEOTIDE SEQUENCE [LARGE SCALE GENOMIC DNA]</scope>
    <source>
        <strain evidence="2 3">MD-104</strain>
    </source>
</reference>
<feature type="compositionally biased region" description="Low complexity" evidence="1">
    <location>
        <begin position="292"/>
        <end position="303"/>
    </location>
</feature>
<feature type="region of interest" description="Disordered" evidence="1">
    <location>
        <begin position="134"/>
        <end position="237"/>
    </location>
</feature>
<evidence type="ECO:0000313" key="3">
    <source>
        <dbReference type="Proteomes" id="UP000218811"/>
    </source>
</evidence>
<name>A0A2H3J1D1_WOLCO</name>
<feature type="region of interest" description="Disordered" evidence="1">
    <location>
        <begin position="328"/>
        <end position="376"/>
    </location>
</feature>
<feature type="compositionally biased region" description="Low complexity" evidence="1">
    <location>
        <begin position="208"/>
        <end position="220"/>
    </location>
</feature>
<protein>
    <submittedName>
        <fullName evidence="2">Uncharacterized protein</fullName>
    </submittedName>
</protein>
<evidence type="ECO:0000256" key="1">
    <source>
        <dbReference type="SAM" id="MobiDB-lite"/>
    </source>
</evidence>
<evidence type="ECO:0000313" key="2">
    <source>
        <dbReference type="EMBL" id="PCH36052.1"/>
    </source>
</evidence>
<dbReference type="OrthoDB" id="2793944at2759"/>
<organism evidence="2 3">
    <name type="scientific">Wolfiporia cocos (strain MD-104)</name>
    <name type="common">Brown rot fungus</name>
    <dbReference type="NCBI Taxonomy" id="742152"/>
    <lineage>
        <taxon>Eukaryota</taxon>
        <taxon>Fungi</taxon>
        <taxon>Dikarya</taxon>
        <taxon>Basidiomycota</taxon>
        <taxon>Agaricomycotina</taxon>
        <taxon>Agaricomycetes</taxon>
        <taxon>Polyporales</taxon>
        <taxon>Phaeolaceae</taxon>
        <taxon>Wolfiporia</taxon>
    </lineage>
</organism>
<feature type="region of interest" description="Disordered" evidence="1">
    <location>
        <begin position="281"/>
        <end position="304"/>
    </location>
</feature>
<accession>A0A2H3J1D1</accession>
<dbReference type="AlphaFoldDB" id="A0A2H3J1D1"/>
<sequence length="484" mass="52528">MSLLKLFKSRPAAQRASPSVSPVTAHSPIELYLSEQRNFWKSQFHELLKSGEDHRAAALTRLHSQQYLLSSAHTWDLQTAHDGLIIERDELIELSESPEKLCLEAVSKADKYRKRAQSLHAEVREVVRRSQDGLAAARASGSAPLGPGMSRGGSRVKTHTAYPNDTDIHHDGITPRGMRRRDAAHSPVPELCNSPTDSDLSSGYAYDESASLSASPLESPWEGGRVAGRVSRERSSPVSGSLSQRVLCFQSGSACSACHLPSTSSAIHSWIRDSLASDSYIDSESSYGPVTPRSSPHSAAPSADFSNSPTFIAKLETALSGQGVSAENIIRCPSPDPDHPTPSSPNLSSEARLDRSHPPYLPHGTSRGTSPIPLPFRPMARAQRSVPDLRNVKRRRRSPIFLTEEAAAQFKMLSDTLESPNMVGDVKHDGGESELDDLITDDRTVEAASVVVQPYFGWANSAIYFVAGLFFLNADAKQASTVLT</sequence>
<dbReference type="OMA" id="HEATIGC"/>
<dbReference type="Proteomes" id="UP000218811">
    <property type="component" value="Unassembled WGS sequence"/>
</dbReference>
<keyword evidence="3" id="KW-1185">Reference proteome</keyword>
<dbReference type="EMBL" id="KB467865">
    <property type="protein sequence ID" value="PCH36052.1"/>
    <property type="molecule type" value="Genomic_DNA"/>
</dbReference>
<gene>
    <name evidence="2" type="ORF">WOLCODRAFT_166646</name>
</gene>
<proteinExistence type="predicted"/>